<evidence type="ECO:0000313" key="2">
    <source>
        <dbReference type="EMBL" id="CAB5023261.1"/>
    </source>
</evidence>
<dbReference type="AlphaFoldDB" id="A0A6J7R1Y1"/>
<feature type="compositionally biased region" description="Basic residues" evidence="1">
    <location>
        <begin position="102"/>
        <end position="112"/>
    </location>
</feature>
<reference evidence="2" key="1">
    <citation type="submission" date="2020-05" db="EMBL/GenBank/DDBJ databases">
        <authorList>
            <person name="Chiriac C."/>
            <person name="Salcher M."/>
            <person name="Ghai R."/>
            <person name="Kavagutti S V."/>
        </authorList>
    </citation>
    <scope>NUCLEOTIDE SEQUENCE</scope>
</reference>
<evidence type="ECO:0000256" key="1">
    <source>
        <dbReference type="SAM" id="MobiDB-lite"/>
    </source>
</evidence>
<dbReference type="EMBL" id="CAFBOL010000194">
    <property type="protein sequence ID" value="CAB5023261.1"/>
    <property type="molecule type" value="Genomic_DNA"/>
</dbReference>
<gene>
    <name evidence="2" type="ORF">UFOPK3931_03491</name>
</gene>
<feature type="region of interest" description="Disordered" evidence="1">
    <location>
        <begin position="201"/>
        <end position="248"/>
    </location>
</feature>
<protein>
    <submittedName>
        <fullName evidence="2">Unannotated protein</fullName>
    </submittedName>
</protein>
<accession>A0A6J7R1Y1</accession>
<feature type="compositionally biased region" description="Basic and acidic residues" evidence="1">
    <location>
        <begin position="60"/>
        <end position="88"/>
    </location>
</feature>
<feature type="region of interest" description="Disordered" evidence="1">
    <location>
        <begin position="1"/>
        <end position="119"/>
    </location>
</feature>
<organism evidence="2">
    <name type="scientific">freshwater metagenome</name>
    <dbReference type="NCBI Taxonomy" id="449393"/>
    <lineage>
        <taxon>unclassified sequences</taxon>
        <taxon>metagenomes</taxon>
        <taxon>ecological metagenomes</taxon>
    </lineage>
</organism>
<sequence>MLIEHHDGSQPRARRPYSGTTAHHDVHSPGSGGPFVGHQRRGQPRLAKSGGDCSRRGRCRVNDQRRPMTSDVDHQRQRVGERSDDVHTGRQRRTIRADGAPRPRHCSHHRRRIGGDQERAQTCCRPAQLGPFGQFDDLRCRAHRRPLGDRQQLLRRHCRIGRPEADHPATHLATMQRDAHQRTDRDALTHLGRDEVIELFVEPGDVRDDPSHQSGRRLARDGHTPTARMKASRRLTCSHVKSGRLRPK</sequence>
<proteinExistence type="predicted"/>
<name>A0A6J7R1Y1_9ZZZZ</name>